<reference evidence="1 2" key="1">
    <citation type="submission" date="2017-05" db="EMBL/GenBank/DDBJ databases">
        <title>Full genome sequence of Pseudorhodoplanes sinuspersici.</title>
        <authorList>
            <person name="Dastgheib S.M.M."/>
            <person name="Shavandi M."/>
            <person name="Tirandaz H."/>
        </authorList>
    </citation>
    <scope>NUCLEOTIDE SEQUENCE [LARGE SCALE GENOMIC DNA]</scope>
    <source>
        <strain evidence="1 2">RIPI110</strain>
    </source>
</reference>
<evidence type="ECO:0000313" key="1">
    <source>
        <dbReference type="EMBL" id="ARQ00822.1"/>
    </source>
</evidence>
<sequence>MRAAAILLSAIIFVSHDAGFAATPRVADFSSSDNVLTWINGYRHRPEPDRLPAAIQAMSRYGALRDPEGSGVYVGFISGVIGANPDRASALIEGAFPINTEDHWAIVRAIAHSGLPNWKQVLSEQSPHMPTRAVMIAKYFDGSLPTITATVPQPPLSASDKIKQFFSREKPKGPEVDWALDASPEVLDMLWGKYFATGDYGPILRIVGMLPWSKERDSVDKLTLGVMAKFTLATNSARNPELLALLKRSARHQPKETAEILKTIIDAADTMQLTALRKEAVGAIEDLKRKGPGSKRDVATAGKIGEGAIALGCLGAAVTGQVALGLPCVVGGAVTSAVLKGWTGQ</sequence>
<dbReference type="Proteomes" id="UP000194137">
    <property type="component" value="Chromosome"/>
</dbReference>
<dbReference type="RefSeq" id="WP_086089218.1">
    <property type="nucleotide sequence ID" value="NZ_CP021112.1"/>
</dbReference>
<evidence type="ECO:0000313" key="2">
    <source>
        <dbReference type="Proteomes" id="UP000194137"/>
    </source>
</evidence>
<gene>
    <name evidence="1" type="ORF">CAK95_18305</name>
</gene>
<dbReference type="KEGG" id="psin:CAK95_18305"/>
<dbReference type="STRING" id="1235591.CAK95_18305"/>
<keyword evidence="2" id="KW-1185">Reference proteome</keyword>
<accession>A0A1W6ZU14</accession>
<dbReference type="AlphaFoldDB" id="A0A1W6ZU14"/>
<protein>
    <submittedName>
        <fullName evidence="1">Uncharacterized protein</fullName>
    </submittedName>
</protein>
<organism evidence="1 2">
    <name type="scientific">Pseudorhodoplanes sinuspersici</name>
    <dbReference type="NCBI Taxonomy" id="1235591"/>
    <lineage>
        <taxon>Bacteria</taxon>
        <taxon>Pseudomonadati</taxon>
        <taxon>Pseudomonadota</taxon>
        <taxon>Alphaproteobacteria</taxon>
        <taxon>Hyphomicrobiales</taxon>
        <taxon>Pseudorhodoplanes</taxon>
    </lineage>
</organism>
<dbReference type="EMBL" id="CP021112">
    <property type="protein sequence ID" value="ARQ00822.1"/>
    <property type="molecule type" value="Genomic_DNA"/>
</dbReference>
<proteinExistence type="predicted"/>
<dbReference type="OrthoDB" id="8189383at2"/>
<name>A0A1W6ZU14_9HYPH</name>